<proteinExistence type="predicted"/>
<dbReference type="Pfam" id="PF12883">
    <property type="entry name" value="DUF3828"/>
    <property type="match status" value="1"/>
</dbReference>
<keyword evidence="3" id="KW-1185">Reference proteome</keyword>
<organism evidence="2 3">
    <name type="scientific">Dyella mobilis</name>
    <dbReference type="NCBI Taxonomy" id="1849582"/>
    <lineage>
        <taxon>Bacteria</taxon>
        <taxon>Pseudomonadati</taxon>
        <taxon>Pseudomonadota</taxon>
        <taxon>Gammaproteobacteria</taxon>
        <taxon>Lysobacterales</taxon>
        <taxon>Rhodanobacteraceae</taxon>
        <taxon>Dyella</taxon>
    </lineage>
</organism>
<dbReference type="Proteomes" id="UP001430193">
    <property type="component" value="Unassembled WGS sequence"/>
</dbReference>
<accession>A0ABS2KFG0</accession>
<protein>
    <submittedName>
        <fullName evidence="2">DUF3828 domain-containing protein</fullName>
    </submittedName>
</protein>
<dbReference type="InterPro" id="IPR024289">
    <property type="entry name" value="DUF3828"/>
</dbReference>
<reference evidence="2" key="1">
    <citation type="submission" date="2020-10" db="EMBL/GenBank/DDBJ databases">
        <title>Phylogeny of dyella-like bacteria.</title>
        <authorList>
            <person name="Fu J."/>
        </authorList>
    </citation>
    <scope>NUCLEOTIDE SEQUENCE</scope>
    <source>
        <strain evidence="2">DHON07</strain>
    </source>
</reference>
<dbReference type="Gene3D" id="3.10.450.50">
    <property type="match status" value="1"/>
</dbReference>
<feature type="domain" description="DUF3828" evidence="1">
    <location>
        <begin position="6"/>
        <end position="122"/>
    </location>
</feature>
<evidence type="ECO:0000313" key="3">
    <source>
        <dbReference type="Proteomes" id="UP001430193"/>
    </source>
</evidence>
<evidence type="ECO:0000259" key="1">
    <source>
        <dbReference type="Pfam" id="PF12883"/>
    </source>
</evidence>
<dbReference type="EMBL" id="JADIKF010000038">
    <property type="protein sequence ID" value="MBM7129892.1"/>
    <property type="molecule type" value="Genomic_DNA"/>
</dbReference>
<sequence length="126" mass="14292">MGAPTPEADVKAFYAWYVPLTAQLKNPLIDDHIYAYVEKKTIDALRDDYKHDKLPGDTDYFTKVQDFDEKDWASHVVIRPPITLDNVAVILATFGSGATKSNIVIFLRQQGGTWKIMKVEDTDDPF</sequence>
<evidence type="ECO:0000313" key="2">
    <source>
        <dbReference type="EMBL" id="MBM7129892.1"/>
    </source>
</evidence>
<gene>
    <name evidence="2" type="ORF">ISS99_10165</name>
</gene>
<name>A0ABS2KFG0_9GAMM</name>
<comment type="caution">
    <text evidence="2">The sequence shown here is derived from an EMBL/GenBank/DDBJ whole genome shotgun (WGS) entry which is preliminary data.</text>
</comment>